<feature type="non-terminal residue" evidence="1">
    <location>
        <position position="1"/>
    </location>
</feature>
<protein>
    <submittedName>
        <fullName evidence="1">Uncharacterized protein</fullName>
    </submittedName>
</protein>
<reference evidence="1" key="1">
    <citation type="journal article" date="2019" name="Sci. Rep.">
        <title>Draft genome of Tanacetum cinerariifolium, the natural source of mosquito coil.</title>
        <authorList>
            <person name="Yamashiro T."/>
            <person name="Shiraishi A."/>
            <person name="Satake H."/>
            <person name="Nakayama K."/>
        </authorList>
    </citation>
    <scope>NUCLEOTIDE SEQUENCE</scope>
</reference>
<dbReference type="Gene3D" id="3.40.50.720">
    <property type="entry name" value="NAD(P)-binding Rossmann-like Domain"/>
    <property type="match status" value="1"/>
</dbReference>
<accession>A0A699XK65</accession>
<name>A0A699XK65_TANCI</name>
<dbReference type="EMBL" id="BKCJ011834442">
    <property type="protein sequence ID" value="GFD56884.1"/>
    <property type="molecule type" value="Genomic_DNA"/>
</dbReference>
<proteinExistence type="predicted"/>
<dbReference type="InterPro" id="IPR036291">
    <property type="entry name" value="NAD(P)-bd_dom_sf"/>
</dbReference>
<comment type="caution">
    <text evidence="1">The sequence shown here is derived from an EMBL/GenBank/DDBJ whole genome shotgun (WGS) entry which is preliminary data.</text>
</comment>
<sequence>PAGEGKVPFASRADMGAAGAAVLTGTGHENQSYEISNDTSYSFHDIAKILSDLSGKTIQYVSPDAEAFGTALTAAGVPAGAIQMTAGFS</sequence>
<dbReference type="PANTHER" id="PTHR47129:SF1">
    <property type="entry name" value="NMRA-LIKE DOMAIN-CONTAINING PROTEIN"/>
    <property type="match status" value="1"/>
</dbReference>
<organism evidence="1">
    <name type="scientific">Tanacetum cinerariifolium</name>
    <name type="common">Dalmatian daisy</name>
    <name type="synonym">Chrysanthemum cinerariifolium</name>
    <dbReference type="NCBI Taxonomy" id="118510"/>
    <lineage>
        <taxon>Eukaryota</taxon>
        <taxon>Viridiplantae</taxon>
        <taxon>Streptophyta</taxon>
        <taxon>Embryophyta</taxon>
        <taxon>Tracheophyta</taxon>
        <taxon>Spermatophyta</taxon>
        <taxon>Magnoliopsida</taxon>
        <taxon>eudicotyledons</taxon>
        <taxon>Gunneridae</taxon>
        <taxon>Pentapetalae</taxon>
        <taxon>asterids</taxon>
        <taxon>campanulids</taxon>
        <taxon>Asterales</taxon>
        <taxon>Asteraceae</taxon>
        <taxon>Asteroideae</taxon>
        <taxon>Anthemideae</taxon>
        <taxon>Anthemidinae</taxon>
        <taxon>Tanacetum</taxon>
    </lineage>
</organism>
<dbReference type="PANTHER" id="PTHR47129">
    <property type="entry name" value="QUINONE OXIDOREDUCTASE 2"/>
    <property type="match status" value="1"/>
</dbReference>
<dbReference type="SUPFAM" id="SSF51735">
    <property type="entry name" value="NAD(P)-binding Rossmann-fold domains"/>
    <property type="match status" value="1"/>
</dbReference>
<gene>
    <name evidence="1" type="ORF">Tci_928853</name>
</gene>
<evidence type="ECO:0000313" key="1">
    <source>
        <dbReference type="EMBL" id="GFD56884.1"/>
    </source>
</evidence>
<dbReference type="InterPro" id="IPR052718">
    <property type="entry name" value="NmrA-type_oxidoreductase"/>
</dbReference>
<dbReference type="Gene3D" id="3.90.25.10">
    <property type="entry name" value="UDP-galactose 4-epimerase, domain 1"/>
    <property type="match status" value="1"/>
</dbReference>
<feature type="non-terminal residue" evidence="1">
    <location>
        <position position="89"/>
    </location>
</feature>
<dbReference type="AlphaFoldDB" id="A0A699XK65"/>